<dbReference type="CDD" id="cd07377">
    <property type="entry name" value="WHTH_GntR"/>
    <property type="match status" value="1"/>
</dbReference>
<dbReference type="SUPFAM" id="SSF46785">
    <property type="entry name" value="Winged helix' DNA-binding domain"/>
    <property type="match status" value="1"/>
</dbReference>
<dbReference type="SUPFAM" id="SSF48008">
    <property type="entry name" value="GntR ligand-binding domain-like"/>
    <property type="match status" value="1"/>
</dbReference>
<dbReference type="Pfam" id="PF00392">
    <property type="entry name" value="GntR"/>
    <property type="match status" value="1"/>
</dbReference>
<keyword evidence="2" id="KW-0238">DNA-binding</keyword>
<dbReference type="OrthoDB" id="8680240at2"/>
<keyword evidence="1" id="KW-0805">Transcription regulation</keyword>
<dbReference type="GO" id="GO:0003700">
    <property type="term" value="F:DNA-binding transcription factor activity"/>
    <property type="evidence" value="ECO:0007669"/>
    <property type="project" value="InterPro"/>
</dbReference>
<dbReference type="InterPro" id="IPR036388">
    <property type="entry name" value="WH-like_DNA-bd_sf"/>
</dbReference>
<dbReference type="InterPro" id="IPR036390">
    <property type="entry name" value="WH_DNA-bd_sf"/>
</dbReference>
<dbReference type="AlphaFoldDB" id="F1T5A9"/>
<name>F1T5A9_9ACTN</name>
<evidence type="ECO:0000313" key="5">
    <source>
        <dbReference type="EMBL" id="EGF23840.1"/>
    </source>
</evidence>
<organism evidence="5 6">
    <name type="scientific">Fannyhessea vaginae DSM 15829</name>
    <dbReference type="NCBI Taxonomy" id="525256"/>
    <lineage>
        <taxon>Bacteria</taxon>
        <taxon>Bacillati</taxon>
        <taxon>Actinomycetota</taxon>
        <taxon>Coriobacteriia</taxon>
        <taxon>Coriobacteriales</taxon>
        <taxon>Atopobiaceae</taxon>
        <taxon>Fannyhessea</taxon>
    </lineage>
</organism>
<feature type="domain" description="HTH gntR-type" evidence="4">
    <location>
        <begin position="5"/>
        <end position="72"/>
    </location>
</feature>
<evidence type="ECO:0000313" key="6">
    <source>
        <dbReference type="Proteomes" id="UP000005947"/>
    </source>
</evidence>
<dbReference type="InterPro" id="IPR008920">
    <property type="entry name" value="TF_FadR/GntR_C"/>
</dbReference>
<dbReference type="eggNOG" id="COG1802">
    <property type="taxonomic scope" value="Bacteria"/>
</dbReference>
<evidence type="ECO:0000256" key="2">
    <source>
        <dbReference type="ARBA" id="ARBA00023125"/>
    </source>
</evidence>
<dbReference type="RefSeq" id="WP_006302969.1">
    <property type="nucleotide sequence ID" value="NZ_ACGK02000001.1"/>
</dbReference>
<dbReference type="PANTHER" id="PTHR43537">
    <property type="entry name" value="TRANSCRIPTIONAL REGULATOR, GNTR FAMILY"/>
    <property type="match status" value="1"/>
</dbReference>
<dbReference type="Proteomes" id="UP000005947">
    <property type="component" value="Unassembled WGS sequence"/>
</dbReference>
<dbReference type="Pfam" id="PF07729">
    <property type="entry name" value="FCD"/>
    <property type="match status" value="1"/>
</dbReference>
<dbReference type="GO" id="GO:0003677">
    <property type="term" value="F:DNA binding"/>
    <property type="evidence" value="ECO:0007669"/>
    <property type="project" value="UniProtKB-KW"/>
</dbReference>
<dbReference type="InterPro" id="IPR011711">
    <property type="entry name" value="GntR_C"/>
</dbReference>
<accession>F1T5A9</accession>
<keyword evidence="6" id="KW-1185">Reference proteome</keyword>
<dbReference type="PROSITE" id="PS50949">
    <property type="entry name" value="HTH_GNTR"/>
    <property type="match status" value="1"/>
</dbReference>
<sequence>MDQYRPLNDHVYEYIIALINDGKITAGDRVSEQMICDAMGVSRTPVREALIKLSDDGYLDNELRKGFRVHGFDEQAAVEIFQIIGPLEGQAACLAAQHLTDSDYQQLQFLIDSMDLAIRGGLLSQYDQLQRKFHEYFVSRCGNERLISLLQQQKRYFIRREHVSNHSERMLEIVRSANEDHQKIVDLLKDHKLDELFTFICNVHWNSSKTNLVTW</sequence>
<gene>
    <name evidence="5" type="ORF">HMPREF0091_10787</name>
</gene>
<keyword evidence="3" id="KW-0804">Transcription</keyword>
<evidence type="ECO:0000256" key="3">
    <source>
        <dbReference type="ARBA" id="ARBA00023163"/>
    </source>
</evidence>
<dbReference type="PANTHER" id="PTHR43537:SF24">
    <property type="entry name" value="GLUCONATE OPERON TRANSCRIPTIONAL REPRESSOR"/>
    <property type="match status" value="1"/>
</dbReference>
<dbReference type="InterPro" id="IPR000524">
    <property type="entry name" value="Tscrpt_reg_HTH_GntR"/>
</dbReference>
<proteinExistence type="predicted"/>
<dbReference type="EMBL" id="ACGK02000001">
    <property type="protein sequence ID" value="EGF23840.1"/>
    <property type="molecule type" value="Genomic_DNA"/>
</dbReference>
<dbReference type="GeneID" id="93210391"/>
<dbReference type="SMART" id="SM00345">
    <property type="entry name" value="HTH_GNTR"/>
    <property type="match status" value="1"/>
</dbReference>
<dbReference type="Gene3D" id="1.10.10.10">
    <property type="entry name" value="Winged helix-like DNA-binding domain superfamily/Winged helix DNA-binding domain"/>
    <property type="match status" value="1"/>
</dbReference>
<comment type="caution">
    <text evidence="5">The sequence shown here is derived from an EMBL/GenBank/DDBJ whole genome shotgun (WGS) entry which is preliminary data.</text>
</comment>
<evidence type="ECO:0000256" key="1">
    <source>
        <dbReference type="ARBA" id="ARBA00023015"/>
    </source>
</evidence>
<dbReference type="SMART" id="SM00895">
    <property type="entry name" value="FCD"/>
    <property type="match status" value="1"/>
</dbReference>
<reference evidence="5 6" key="1">
    <citation type="submission" date="2011-02" db="EMBL/GenBank/DDBJ databases">
        <authorList>
            <person name="Muzny D."/>
            <person name="Qin X."/>
            <person name="Buhay C."/>
            <person name="Dugan-Rocha S."/>
            <person name="Ding Y."/>
            <person name="Chen G."/>
            <person name="Hawes A."/>
            <person name="Holder M."/>
            <person name="Jhangiani S."/>
            <person name="Johnson A."/>
            <person name="Khan Z."/>
            <person name="Li Z."/>
            <person name="Liu W."/>
            <person name="Liu X."/>
            <person name="Perez L."/>
            <person name="Shen H."/>
            <person name="Wang Q."/>
            <person name="Watt J."/>
            <person name="Xi L."/>
            <person name="Xin Y."/>
            <person name="Zhou J."/>
            <person name="Deng J."/>
            <person name="Jiang H."/>
            <person name="Liu Y."/>
            <person name="Qu J."/>
            <person name="Song X.-Z."/>
            <person name="Zhang L."/>
            <person name="Villasana D."/>
            <person name="Johnson A."/>
            <person name="Liu J."/>
            <person name="Liyanage D."/>
            <person name="Lorensuhewa L."/>
            <person name="Robinson T."/>
            <person name="Song A."/>
            <person name="Song B.-B."/>
            <person name="Dinh H."/>
            <person name="Thornton R."/>
            <person name="Coyle M."/>
            <person name="Francisco L."/>
            <person name="Jackson L."/>
            <person name="Javaid M."/>
            <person name="Korchina V."/>
            <person name="Kovar C."/>
            <person name="Mata R."/>
            <person name="Mathew T."/>
            <person name="Ngo R."/>
            <person name="Nguyen L."/>
            <person name="Nguyen N."/>
            <person name="Okwuonu G."/>
            <person name="Ongeri F."/>
            <person name="Pham C."/>
            <person name="Simmons D."/>
            <person name="Wilczek-Boney K."/>
            <person name="Hale W."/>
            <person name="Jakkamsetti A."/>
            <person name="Pham P."/>
            <person name="Ruth R."/>
            <person name="San Lucas F."/>
            <person name="Warren J."/>
            <person name="Zhang J."/>
            <person name="Zhao Z."/>
            <person name="Zhou C."/>
            <person name="Zhu D."/>
            <person name="Lee S."/>
            <person name="Bess C."/>
            <person name="Blankenburg K."/>
            <person name="Forbes L."/>
            <person name="Fu Q."/>
            <person name="Gubbala S."/>
            <person name="Hirani K."/>
            <person name="Jayaseelan J.C."/>
            <person name="Lara F."/>
            <person name="Munidasa M."/>
            <person name="Palculict T."/>
            <person name="Patil S."/>
            <person name="Pu L.-L."/>
            <person name="Saada N."/>
            <person name="Tang L."/>
            <person name="Weissenberger G."/>
            <person name="Zhu Y."/>
            <person name="Hemphill L."/>
            <person name="Shang Y."/>
            <person name="Youmans B."/>
            <person name="Ayvaz T."/>
            <person name="Ross M."/>
            <person name="Santibanez J."/>
            <person name="Aqrawi P."/>
            <person name="Gross S."/>
            <person name="Joshi V."/>
            <person name="Fowler G."/>
            <person name="Nazareth L."/>
            <person name="Reid J."/>
            <person name="Worley K."/>
            <person name="Petrosino J."/>
            <person name="Highlander S."/>
            <person name="Gibbs R."/>
        </authorList>
    </citation>
    <scope>NUCLEOTIDE SEQUENCE [LARGE SCALE GENOMIC DNA]</scope>
    <source>
        <strain evidence="5 6">DSM 15829</strain>
    </source>
</reference>
<dbReference type="Gene3D" id="1.20.120.530">
    <property type="entry name" value="GntR ligand-binding domain-like"/>
    <property type="match status" value="1"/>
</dbReference>
<evidence type="ECO:0000259" key="4">
    <source>
        <dbReference type="PROSITE" id="PS50949"/>
    </source>
</evidence>
<protein>
    <submittedName>
        <fullName evidence="5">Transcriptional regulator, GntR family</fullName>
    </submittedName>
</protein>